<keyword evidence="1" id="KW-0695">RNA-directed DNA polymerase</keyword>
<name>A0A6G0Z4D3_APHCR</name>
<gene>
    <name evidence="1" type="ORF">FWK35_00006968</name>
</gene>
<sequence length="328" mass="38514">MCYLIKLVELNYSKTCMSKRTYVRIEINVPVNGNGPVETRLKSSHLKYEKVTTWWRSLRMSTRTTELQNIASIRDFFINLIRTFCYRFLGGFPLDRSRVRARLSTHTCVRLDIHVLHEKYSSKHDFKIGYCCIAQTPERASCPTKVHVFILLNAKCLKTLDTYKNVIHIYDLNKVLKDIFYSYFRRSKEIILPFIIKSSAVFIYHLSPDARNDIIYSSHCEVVKTINTNFPDLYFVIIGDYNLSNFDWSTDPANQNHILRISLVPKIDYHHPPLDIFLKFANSKFNSTSECPQIYNFNRCDFNDISNFLSKIDFDSNLNNNICSFEKL</sequence>
<accession>A0A6G0Z4D3</accession>
<organism evidence="1 2">
    <name type="scientific">Aphis craccivora</name>
    <name type="common">Cowpea aphid</name>
    <dbReference type="NCBI Taxonomy" id="307492"/>
    <lineage>
        <taxon>Eukaryota</taxon>
        <taxon>Metazoa</taxon>
        <taxon>Ecdysozoa</taxon>
        <taxon>Arthropoda</taxon>
        <taxon>Hexapoda</taxon>
        <taxon>Insecta</taxon>
        <taxon>Pterygota</taxon>
        <taxon>Neoptera</taxon>
        <taxon>Paraneoptera</taxon>
        <taxon>Hemiptera</taxon>
        <taxon>Sternorrhyncha</taxon>
        <taxon>Aphidomorpha</taxon>
        <taxon>Aphidoidea</taxon>
        <taxon>Aphididae</taxon>
        <taxon>Aphidini</taxon>
        <taxon>Aphis</taxon>
        <taxon>Aphis</taxon>
    </lineage>
</organism>
<evidence type="ECO:0000313" key="2">
    <source>
        <dbReference type="Proteomes" id="UP000478052"/>
    </source>
</evidence>
<dbReference type="AlphaFoldDB" id="A0A6G0Z4D3"/>
<reference evidence="1 2" key="1">
    <citation type="submission" date="2019-08" db="EMBL/GenBank/DDBJ databases">
        <title>Whole genome of Aphis craccivora.</title>
        <authorList>
            <person name="Voronova N.V."/>
            <person name="Shulinski R.S."/>
            <person name="Bandarenka Y.V."/>
            <person name="Zhorov D.G."/>
            <person name="Warner D."/>
        </authorList>
    </citation>
    <scope>NUCLEOTIDE SEQUENCE [LARGE SCALE GENOMIC DNA]</scope>
    <source>
        <strain evidence="1">180601</strain>
        <tissue evidence="1">Whole Body</tissue>
    </source>
</reference>
<evidence type="ECO:0000313" key="1">
    <source>
        <dbReference type="EMBL" id="KAF0765568.1"/>
    </source>
</evidence>
<protein>
    <submittedName>
        <fullName evidence="1">Putative RNA-directed DNA polymerase</fullName>
    </submittedName>
</protein>
<keyword evidence="2" id="KW-1185">Reference proteome</keyword>
<proteinExistence type="predicted"/>
<keyword evidence="1" id="KW-0808">Transferase</keyword>
<dbReference type="Proteomes" id="UP000478052">
    <property type="component" value="Unassembled WGS sequence"/>
</dbReference>
<dbReference type="EMBL" id="VUJU01001373">
    <property type="protein sequence ID" value="KAF0765568.1"/>
    <property type="molecule type" value="Genomic_DNA"/>
</dbReference>
<comment type="caution">
    <text evidence="1">The sequence shown here is derived from an EMBL/GenBank/DDBJ whole genome shotgun (WGS) entry which is preliminary data.</text>
</comment>
<keyword evidence="1" id="KW-0548">Nucleotidyltransferase</keyword>
<dbReference type="OrthoDB" id="7764481at2759"/>
<dbReference type="GO" id="GO:0003964">
    <property type="term" value="F:RNA-directed DNA polymerase activity"/>
    <property type="evidence" value="ECO:0007669"/>
    <property type="project" value="UniProtKB-KW"/>
</dbReference>